<dbReference type="FunFam" id="3.40.50.300:FF:000166">
    <property type="entry name" value="vesicle-fusing ATPase isoform X1"/>
    <property type="match status" value="1"/>
</dbReference>
<keyword evidence="4" id="KW-0963">Cytoplasm</keyword>
<dbReference type="Gramene" id="QL04p010746:mrna">
    <property type="protein sequence ID" value="QL04p010746:mrna"/>
    <property type="gene ID" value="QL04p010746"/>
</dbReference>
<dbReference type="Gene3D" id="3.40.50.300">
    <property type="entry name" value="P-loop containing nucleotide triphosphate hydrolases"/>
    <property type="match status" value="2"/>
</dbReference>
<keyword evidence="4" id="KW-0931">ER-Golgi transport</keyword>
<evidence type="ECO:0000256" key="3">
    <source>
        <dbReference type="ARBA" id="ARBA00022840"/>
    </source>
</evidence>
<keyword evidence="4" id="KW-0479">Metal-binding</keyword>
<keyword evidence="4" id="KW-0813">Transport</keyword>
<comment type="subcellular location">
    <subcellularLocation>
        <location evidence="4">Cytoplasm</location>
    </subcellularLocation>
</comment>
<dbReference type="Pfam" id="PF17862">
    <property type="entry name" value="AAA_lid_3"/>
    <property type="match status" value="1"/>
</dbReference>
<dbReference type="InterPro" id="IPR041569">
    <property type="entry name" value="AAA_lid_3"/>
</dbReference>
<dbReference type="PANTHER" id="PTHR23078">
    <property type="entry name" value="VESICULAR-FUSION PROTEIN NSF"/>
    <property type="match status" value="1"/>
</dbReference>
<dbReference type="EMBL" id="LRBV02000004">
    <property type="status" value="NOT_ANNOTATED_CDS"/>
    <property type="molecule type" value="Genomic_DNA"/>
</dbReference>
<dbReference type="InParanoid" id="A0A7N2R2F2"/>
<evidence type="ECO:0000256" key="5">
    <source>
        <dbReference type="SAM" id="Coils"/>
    </source>
</evidence>
<feature type="domain" description="AAA+ ATPase" evidence="6">
    <location>
        <begin position="367"/>
        <end position="514"/>
    </location>
</feature>
<dbReference type="SMART" id="SM00382">
    <property type="entry name" value="AAA"/>
    <property type="match status" value="2"/>
</dbReference>
<dbReference type="PANTHER" id="PTHR23078:SF3">
    <property type="entry name" value="VESICLE-FUSING ATPASE"/>
    <property type="match status" value="1"/>
</dbReference>
<evidence type="ECO:0000259" key="6">
    <source>
        <dbReference type="SMART" id="SM00382"/>
    </source>
</evidence>
<dbReference type="GO" id="GO:0035494">
    <property type="term" value="P:SNARE complex disassembly"/>
    <property type="evidence" value="ECO:0007669"/>
    <property type="project" value="InterPro"/>
</dbReference>
<evidence type="ECO:0000256" key="2">
    <source>
        <dbReference type="ARBA" id="ARBA00022741"/>
    </source>
</evidence>
<dbReference type="InterPro" id="IPR003959">
    <property type="entry name" value="ATPase_AAA_core"/>
</dbReference>
<dbReference type="AlphaFoldDB" id="A0A7N2R2F2"/>
<dbReference type="Pfam" id="PF00004">
    <property type="entry name" value="AAA"/>
    <property type="match status" value="2"/>
</dbReference>
<dbReference type="Gene3D" id="1.10.8.60">
    <property type="match status" value="1"/>
</dbReference>
<organism evidence="7 8">
    <name type="scientific">Quercus lobata</name>
    <name type="common">Valley oak</name>
    <dbReference type="NCBI Taxonomy" id="97700"/>
    <lineage>
        <taxon>Eukaryota</taxon>
        <taxon>Viridiplantae</taxon>
        <taxon>Streptophyta</taxon>
        <taxon>Embryophyta</taxon>
        <taxon>Tracheophyta</taxon>
        <taxon>Spermatophyta</taxon>
        <taxon>Magnoliopsida</taxon>
        <taxon>eudicotyledons</taxon>
        <taxon>Gunneridae</taxon>
        <taxon>Pentapetalae</taxon>
        <taxon>rosids</taxon>
        <taxon>fabids</taxon>
        <taxon>Fagales</taxon>
        <taxon>Fagaceae</taxon>
        <taxon>Quercus</taxon>
    </lineage>
</organism>
<protein>
    <recommendedName>
        <fullName evidence="4">Vesicle-fusing ATPase</fullName>
        <ecNumber evidence="4">3.6.4.6</ecNumber>
    </recommendedName>
</protein>
<keyword evidence="2 4" id="KW-0547">Nucleotide-binding</keyword>
<dbReference type="SUPFAM" id="SSF52540">
    <property type="entry name" value="P-loop containing nucleoside triphosphate hydrolases"/>
    <property type="match status" value="2"/>
</dbReference>
<feature type="domain" description="AAA+ ATPase" evidence="6">
    <location>
        <begin position="637"/>
        <end position="774"/>
    </location>
</feature>
<keyword evidence="4" id="KW-0378">Hydrolase</keyword>
<dbReference type="GO" id="GO:0043001">
    <property type="term" value="P:Golgi to plasma membrane protein transport"/>
    <property type="evidence" value="ECO:0007669"/>
    <property type="project" value="TreeGrafter"/>
</dbReference>
<dbReference type="GO" id="GO:0046872">
    <property type="term" value="F:metal ion binding"/>
    <property type="evidence" value="ECO:0007669"/>
    <property type="project" value="UniProtKB-UniRule"/>
</dbReference>
<comment type="similarity">
    <text evidence="1 4">Belongs to the AAA ATPase family.</text>
</comment>
<dbReference type="GO" id="GO:0005795">
    <property type="term" value="C:Golgi stack"/>
    <property type="evidence" value="ECO:0007669"/>
    <property type="project" value="TreeGrafter"/>
</dbReference>
<name>A0A7N2R2F2_QUELO</name>
<dbReference type="InterPro" id="IPR039812">
    <property type="entry name" value="Vesicle-fus_ATPase"/>
</dbReference>
<reference evidence="7 8" key="1">
    <citation type="journal article" date="2016" name="G3 (Bethesda)">
        <title>First Draft Assembly and Annotation of the Genome of a California Endemic Oak Quercus lobata Nee (Fagaceae).</title>
        <authorList>
            <person name="Sork V.L."/>
            <person name="Fitz-Gibbon S.T."/>
            <person name="Puiu D."/>
            <person name="Crepeau M."/>
            <person name="Gugger P.F."/>
            <person name="Sherman R."/>
            <person name="Stevens K."/>
            <person name="Langley C.H."/>
            <person name="Pellegrini M."/>
            <person name="Salzberg S.L."/>
        </authorList>
    </citation>
    <scope>NUCLEOTIDE SEQUENCE [LARGE SCALE GENOMIC DNA]</scope>
    <source>
        <strain evidence="7 8">cv. SW786</strain>
    </source>
</reference>
<keyword evidence="5" id="KW-0175">Coiled coil</keyword>
<accession>A0A7N2R2F2</accession>
<dbReference type="GO" id="GO:0005524">
    <property type="term" value="F:ATP binding"/>
    <property type="evidence" value="ECO:0007669"/>
    <property type="project" value="UniProtKB-UniRule"/>
</dbReference>
<sequence length="910" mass="103635">MAKEAWTILETSYEGTKAVKASKLQMHTSSFEEIRMGEDETFDEFYVKIKCIVNFVYRLKGMIIEEPKIVRKILRSPLERFHDKTNAIEEAKDMRSYIERISSSKFDEMLSVQKSNSAKARLGYNSSNSSTPIAYKPNGPRGDLFNNLRRPKPKMKYLRHARPNYFKWIASQKKNGVPNNRFQTKAQDSMPLLEDNTLKEGIIALDEMQRKFANISVGEFVNVKLFEPKNELDMEELEVVVYKLNKSVKLEYTALQLELSKRFKKQIMNNGQNVSFQIDAYFKITRIRLLGQANQCYNEVGRITSKTNIVIRPPKVFDKEIQMENIEKMLVSLGIGGIGPTFRSIIQKAFASRFLDPVLCKSLNISHVKGMVLHGPPGTGKTLLMRKLVDLLGGVKLKVVKGPELLVRWVGESEQNVRRLFSEAIRDHGLYGDESPLHIIVIDEFDSIARRRGQSTHSEVQDGIVSQLLTMIDGFSSMNNIFIIGTTNRPGRLELLLEVGVPDERGRLEILKIHTQSLVETSLLEPAINLEEIARLTPNWTGADLAGLARFALSNAIYRTMESTLGPIDKERIKVSRNDFKDGIEERHATKNSAIVDKLDNHRVNALLDISHVDPVFTAFKRVDQIANQLLCCKSHHFFTCLLAGPNGCGKTTLAAHIVQKQYFKHVDMVQPESMIDFSEKEKSQKLVEIFEDSLKFDSSLIILDDIERLVGYTEVGQYLKEFSETLKGLLRKHDTKGIKVLVLGTTSEKDILEQIGISELFVFQVEIPPLKGDDFIKILQRSNICNKEVIKAAVSKKISLKELHLLIDLMRNGIAGGDLLEYLRCINMSDGKLAQAQAELARVQTELTQAQARVTERETYWQSELDSRISQLSHLHEQQTRELHSQIFKLHSQIFNLQFQIELPTRDVN</sequence>
<evidence type="ECO:0000256" key="4">
    <source>
        <dbReference type="RuleBase" id="RU367045"/>
    </source>
</evidence>
<dbReference type="EnsemblPlants" id="QL04p010746:mrna">
    <property type="protein sequence ID" value="QL04p010746:mrna"/>
    <property type="gene ID" value="QL04p010746"/>
</dbReference>
<comment type="function">
    <text evidence="4">Required for vesicle-mediated transport. Catalyzes the fusion of transport vesicles within the Golgi cisternae. Is also required for transport from the endoplasmic reticulum to the Golgi stack. Seems to function as a fusion protein required for the delivery of cargo proteins to all compartments of the Golgi stack independent of vesicle origin.</text>
</comment>
<dbReference type="Pfam" id="PF14223">
    <property type="entry name" value="Retrotran_gag_2"/>
    <property type="match status" value="1"/>
</dbReference>
<comment type="catalytic activity">
    <reaction evidence="4">
        <text>ATP + H2O = ADP + phosphate + H(+)</text>
        <dbReference type="Rhea" id="RHEA:13065"/>
        <dbReference type="ChEBI" id="CHEBI:15377"/>
        <dbReference type="ChEBI" id="CHEBI:15378"/>
        <dbReference type="ChEBI" id="CHEBI:30616"/>
        <dbReference type="ChEBI" id="CHEBI:43474"/>
        <dbReference type="ChEBI" id="CHEBI:456216"/>
        <dbReference type="EC" id="3.6.4.6"/>
    </reaction>
</comment>
<dbReference type="EC" id="3.6.4.6" evidence="4"/>
<comment type="cofactor">
    <cofactor evidence="4">
        <name>Mg(2+)</name>
        <dbReference type="ChEBI" id="CHEBI:18420"/>
    </cofactor>
    <text evidence="4">Binds 1 Mg(2+) ion per subunit.</text>
</comment>
<keyword evidence="8" id="KW-1185">Reference proteome</keyword>
<evidence type="ECO:0000313" key="8">
    <source>
        <dbReference type="Proteomes" id="UP000594261"/>
    </source>
</evidence>
<evidence type="ECO:0000256" key="1">
    <source>
        <dbReference type="ARBA" id="ARBA00006914"/>
    </source>
</evidence>
<dbReference type="GO" id="GO:0016887">
    <property type="term" value="F:ATP hydrolysis activity"/>
    <property type="evidence" value="ECO:0007669"/>
    <property type="project" value="InterPro"/>
</dbReference>
<reference evidence="7" key="2">
    <citation type="submission" date="2021-01" db="UniProtKB">
        <authorList>
            <consortium name="EnsemblPlants"/>
        </authorList>
    </citation>
    <scope>IDENTIFICATION</scope>
</reference>
<feature type="coiled-coil region" evidence="5">
    <location>
        <begin position="827"/>
        <end position="854"/>
    </location>
</feature>
<dbReference type="Proteomes" id="UP000594261">
    <property type="component" value="Chromosome 4"/>
</dbReference>
<dbReference type="GO" id="GO:0006891">
    <property type="term" value="P:intra-Golgi vesicle-mediated transport"/>
    <property type="evidence" value="ECO:0007669"/>
    <property type="project" value="TreeGrafter"/>
</dbReference>
<dbReference type="InterPro" id="IPR027417">
    <property type="entry name" value="P-loop_NTPase"/>
</dbReference>
<proteinExistence type="inferred from homology"/>
<dbReference type="InterPro" id="IPR003593">
    <property type="entry name" value="AAA+_ATPase"/>
</dbReference>
<dbReference type="FunFam" id="3.40.50.300:FF:000154">
    <property type="entry name" value="Vesicle-fusing ATPase 1"/>
    <property type="match status" value="1"/>
</dbReference>
<keyword evidence="3 4" id="KW-0067">ATP-binding</keyword>
<keyword evidence="4" id="KW-0653">Protein transport</keyword>
<evidence type="ECO:0000313" key="7">
    <source>
        <dbReference type="EnsemblPlants" id="QL04p010746:mrna"/>
    </source>
</evidence>
<keyword evidence="4" id="KW-0460">Magnesium</keyword>